<dbReference type="InterPro" id="IPR013785">
    <property type="entry name" value="Aldolase_TIM"/>
</dbReference>
<dbReference type="Gene3D" id="3.20.20.70">
    <property type="entry name" value="Aldolase class I"/>
    <property type="match status" value="1"/>
</dbReference>
<protein>
    <submittedName>
        <fullName evidence="2">Uncharacterized protein</fullName>
    </submittedName>
</protein>
<evidence type="ECO:0000313" key="2">
    <source>
        <dbReference type="EMBL" id="RKH68897.1"/>
    </source>
</evidence>
<keyword evidence="3" id="KW-1185">Reference proteome</keyword>
<feature type="transmembrane region" description="Helical" evidence="1">
    <location>
        <begin position="295"/>
        <end position="314"/>
    </location>
</feature>
<evidence type="ECO:0000256" key="1">
    <source>
        <dbReference type="SAM" id="Phobius"/>
    </source>
</evidence>
<sequence length="316" mass="34780">MPHPRLITNPRLLHRAVTCVGKNNESGAILHRDAGETQAADAWTTARRSADLVAYGVPFLANPDLPERIRIGRREGLLRVRAGAEEGRIGPRSAPGAPLRLEVVGLAEIGAQQPERLVAGIENAQPEHPRVGRMRQEHVQGREVHVQVGLREQLLEAVLPHAQVQPEHVVAVQLRAVVQLGVPGDDGREGGLPLVPREEEEVRCGDIQVHVLERVPDVLRQGFQADGSRDDVLPRSRTGGIYHARKQLGYDRTPTFPELPAMQFLNRIEAAWICVYAGGGSKLAQWLRQSTRMRWFNRAAGSAFVGAGILLVGFQR</sequence>
<comment type="caution">
    <text evidence="2">The sequence shown here is derived from an EMBL/GenBank/DDBJ whole genome shotgun (WGS) entry which is preliminary data.</text>
</comment>
<keyword evidence="1" id="KW-1133">Transmembrane helix</keyword>
<accession>A0A3A8QK04</accession>
<dbReference type="Proteomes" id="UP000272888">
    <property type="component" value="Unassembled WGS sequence"/>
</dbReference>
<keyword evidence="1" id="KW-0812">Transmembrane</keyword>
<evidence type="ECO:0000313" key="3">
    <source>
        <dbReference type="Proteomes" id="UP000272888"/>
    </source>
</evidence>
<dbReference type="EMBL" id="RAWB01000003">
    <property type="protein sequence ID" value="RKH68897.1"/>
    <property type="molecule type" value="Genomic_DNA"/>
</dbReference>
<name>A0A3A8QK04_9BACT</name>
<gene>
    <name evidence="2" type="ORF">D7V93_00580</name>
</gene>
<organism evidence="2 3">
    <name type="scientific">Corallococcus llansteffanensis</name>
    <dbReference type="NCBI Taxonomy" id="2316731"/>
    <lineage>
        <taxon>Bacteria</taxon>
        <taxon>Pseudomonadati</taxon>
        <taxon>Myxococcota</taxon>
        <taxon>Myxococcia</taxon>
        <taxon>Myxococcales</taxon>
        <taxon>Cystobacterineae</taxon>
        <taxon>Myxococcaceae</taxon>
        <taxon>Corallococcus</taxon>
    </lineage>
</organism>
<proteinExistence type="predicted"/>
<reference evidence="3" key="1">
    <citation type="submission" date="2018-09" db="EMBL/GenBank/DDBJ databases">
        <authorList>
            <person name="Livingstone P.G."/>
            <person name="Whitworth D.E."/>
        </authorList>
    </citation>
    <scope>NUCLEOTIDE SEQUENCE [LARGE SCALE GENOMIC DNA]</scope>
    <source>
        <strain evidence="3">CA051B</strain>
    </source>
</reference>
<dbReference type="AlphaFoldDB" id="A0A3A8QK04"/>
<keyword evidence="1" id="KW-0472">Membrane</keyword>